<dbReference type="InterPro" id="IPR011990">
    <property type="entry name" value="TPR-like_helical_dom_sf"/>
</dbReference>
<protein>
    <submittedName>
        <fullName evidence="1">Uncharacterized protein</fullName>
    </submittedName>
</protein>
<organism evidence="1">
    <name type="scientific">marine metagenome</name>
    <dbReference type="NCBI Taxonomy" id="408172"/>
    <lineage>
        <taxon>unclassified sequences</taxon>
        <taxon>metagenomes</taxon>
        <taxon>ecological metagenomes</taxon>
    </lineage>
</organism>
<name>A0A382EXM0_9ZZZZ</name>
<dbReference type="EMBL" id="UINC01046893">
    <property type="protein sequence ID" value="SVB55476.1"/>
    <property type="molecule type" value="Genomic_DNA"/>
</dbReference>
<feature type="non-terminal residue" evidence="1">
    <location>
        <position position="515"/>
    </location>
</feature>
<dbReference type="SUPFAM" id="SSF48452">
    <property type="entry name" value="TPR-like"/>
    <property type="match status" value="1"/>
</dbReference>
<proteinExistence type="predicted"/>
<evidence type="ECO:0000313" key="1">
    <source>
        <dbReference type="EMBL" id="SVB55476.1"/>
    </source>
</evidence>
<dbReference type="InterPro" id="IPR019734">
    <property type="entry name" value="TPR_rpt"/>
</dbReference>
<accession>A0A382EXM0</accession>
<dbReference type="PROSITE" id="PS50005">
    <property type="entry name" value="TPR"/>
    <property type="match status" value="1"/>
</dbReference>
<gene>
    <name evidence="1" type="ORF">METZ01_LOCUS208330</name>
</gene>
<reference evidence="1" key="1">
    <citation type="submission" date="2018-05" db="EMBL/GenBank/DDBJ databases">
        <authorList>
            <person name="Lanie J.A."/>
            <person name="Ng W.-L."/>
            <person name="Kazmierczak K.M."/>
            <person name="Andrzejewski T.M."/>
            <person name="Davidsen T.M."/>
            <person name="Wayne K.J."/>
            <person name="Tettelin H."/>
            <person name="Glass J.I."/>
            <person name="Rusch D."/>
            <person name="Podicherti R."/>
            <person name="Tsui H.-C.T."/>
            <person name="Winkler M.E."/>
        </authorList>
    </citation>
    <scope>NUCLEOTIDE SEQUENCE</scope>
</reference>
<dbReference type="Gene3D" id="1.25.40.10">
    <property type="entry name" value="Tetratricopeptide repeat domain"/>
    <property type="match status" value="3"/>
</dbReference>
<dbReference type="Pfam" id="PF13174">
    <property type="entry name" value="TPR_6"/>
    <property type="match status" value="2"/>
</dbReference>
<dbReference type="AlphaFoldDB" id="A0A382EXM0"/>
<sequence>MNKLVKIFALMFVLFVWGCAYFNTFYNAIQFFEEAEQEIVTASDSEQLSKKSEELLQKTIARCNLVVAKYPESRFHDDALLLRAKALYYQGEFQLSKGSLERLNSEFPESPLLNEARLWTIRCQWKNESSKVSLEETLYFIGELEEDDRFGRIQSLRSLAHTIASEIYQFYGEIDSALTHLEKSAEYAANRLDRMNAHYTIAERAYEEGRLNIALENYRKVISSHPNPKRVETSHLQIVRIYRETKMWAEASEEIEELTTNEKFSGIKADLSLELAKLYEMQGRDDEARKRYEVITEDFPKTAASAESYFALGTAALDEEKDYPLARKYFDNVEREFRESTYAPSARVRVQEIDDLLSVTEAIEKVEVSLFGDGETKEETEKIAISVDRLLNVDLESSVQREKEIENITNESHNDIIDTTKLYQELSQQLYSAGELQAFRFGDTEEGMKYFVRIVNDLPSTNRTAQALYSLSYLYDISGDSVRASDLRNRLMKDYSDSEYAMEIARSQSMILADA</sequence>